<dbReference type="EMBL" id="JAENHL010000008">
    <property type="protein sequence ID" value="MBK1869589.1"/>
    <property type="molecule type" value="Genomic_DNA"/>
</dbReference>
<gene>
    <name evidence="1" type="ORF">JHL16_24730</name>
</gene>
<sequence>MKIVKERFAGRRAVVTGASAGIGRATALRLAAEGARVGLVARRREALEATADEIRAAGGEALVLIADSSAESEIGSAMDKAASEWGGLDIIVSNAGIELLGQDDRVDRLETAIWEKLITTNLTGQFLTCKHGARHLLAAGGGAIVCLGSNCAYLGMATNEPAYSASKGGVLAMMKVMAIDYARLGIRVNMVIPGFIDTPMNAPVMKDTKELAYWSNQIPIGRAGTADECASAILWLASDEASYCIGTTLIVDGGQASI</sequence>
<evidence type="ECO:0000313" key="2">
    <source>
        <dbReference type="Proteomes" id="UP000616151"/>
    </source>
</evidence>
<comment type="caution">
    <text evidence="1">The sequence shown here is derived from an EMBL/GenBank/DDBJ whole genome shotgun (WGS) entry which is preliminary data.</text>
</comment>
<reference evidence="1" key="1">
    <citation type="submission" date="2021-01" db="EMBL/GenBank/DDBJ databases">
        <authorList>
            <person name="Sun Q."/>
        </authorList>
    </citation>
    <scope>NUCLEOTIDE SEQUENCE</scope>
    <source>
        <strain evidence="1">YIM B02566</strain>
    </source>
</reference>
<keyword evidence="2" id="KW-1185">Reference proteome</keyword>
<evidence type="ECO:0000313" key="1">
    <source>
        <dbReference type="EMBL" id="MBK1869589.1"/>
    </source>
</evidence>
<name>A0ACC5RAC6_9HYPH</name>
<dbReference type="Proteomes" id="UP000616151">
    <property type="component" value="Unassembled WGS sequence"/>
</dbReference>
<proteinExistence type="predicted"/>
<organism evidence="1 2">
    <name type="scientific">Taklimakanibacter albus</name>
    <dbReference type="NCBI Taxonomy" id="2800327"/>
    <lineage>
        <taxon>Bacteria</taxon>
        <taxon>Pseudomonadati</taxon>
        <taxon>Pseudomonadota</taxon>
        <taxon>Alphaproteobacteria</taxon>
        <taxon>Hyphomicrobiales</taxon>
        <taxon>Aestuariivirgaceae</taxon>
        <taxon>Taklimakanibacter</taxon>
    </lineage>
</organism>
<accession>A0ACC5RAC6</accession>
<protein>
    <submittedName>
        <fullName evidence="1">SDR family oxidoreductase</fullName>
    </submittedName>
</protein>